<dbReference type="HOGENOM" id="CLU_875775_0_0_2"/>
<keyword evidence="1" id="KW-0472">Membrane</keyword>
<dbReference type="Proteomes" id="UP000030649">
    <property type="component" value="Unassembled WGS sequence"/>
</dbReference>
<name>U1N0V7_9EURY</name>
<keyword evidence="1" id="KW-0812">Transmembrane</keyword>
<keyword evidence="1" id="KW-1133">Transmembrane helix</keyword>
<proteinExistence type="predicted"/>
<feature type="transmembrane region" description="Helical" evidence="1">
    <location>
        <begin position="202"/>
        <end position="225"/>
    </location>
</feature>
<feature type="transmembrane region" description="Helical" evidence="1">
    <location>
        <begin position="277"/>
        <end position="299"/>
    </location>
</feature>
<reference evidence="2 3" key="1">
    <citation type="journal article" date="2013" name="PLoS ONE">
        <title>Assembly-driven community genomics of a hypersaline microbial ecosystem.</title>
        <authorList>
            <person name="Podell S."/>
            <person name="Ugalde J.A."/>
            <person name="Narasingarao P."/>
            <person name="Banfield J.F."/>
            <person name="Heidelberg K.B."/>
            <person name="Allen E.E."/>
        </authorList>
    </citation>
    <scope>NUCLEOTIDE SEQUENCE [LARGE SCALE GENOMIC DNA]</scope>
    <source>
        <strain evidence="3">J07HQW1</strain>
    </source>
</reference>
<feature type="transmembrane region" description="Helical" evidence="1">
    <location>
        <begin position="91"/>
        <end position="110"/>
    </location>
</feature>
<feature type="transmembrane region" description="Helical" evidence="1">
    <location>
        <begin position="130"/>
        <end position="146"/>
    </location>
</feature>
<feature type="non-terminal residue" evidence="2">
    <location>
        <position position="318"/>
    </location>
</feature>
<evidence type="ECO:0000313" key="2">
    <source>
        <dbReference type="EMBL" id="ERG90100.1"/>
    </source>
</evidence>
<feature type="transmembrane region" description="Helical" evidence="1">
    <location>
        <begin position="69"/>
        <end position="85"/>
    </location>
</feature>
<sequence length="318" mass="35367">MRDWLFVSRECARTELSKREVLAEVGEYEDCSDGCPSGEWLYEIRGGLFRYLIRFSADPPEYRVVCERYVAWFWLLACFVVYTGLLVFDGVLLRLLSVAGFLGVFCAVFLRGGPLTGFFEGAEGSSGAEVVPVIVLLVVLFAGVVFEAVVGWSWRLGLVFSLVSHGGYWLFEDRIVGFSRGWQGWIVERSEELPRVVAEYPVFLLMVFAPVLVFDVVSFSPWFLWVLSGSTAVLVAFGLVFSVGWCLMIWASYWDVHRYTRKAYVSSGQTGTRVQGLLFAALSVVVSLGVGVLSAVFLWRVGVLFSLDLVAGAVVAVM</sequence>
<dbReference type="STRING" id="1238424.J07HQW1_00113"/>
<evidence type="ECO:0000256" key="1">
    <source>
        <dbReference type="SAM" id="Phobius"/>
    </source>
</evidence>
<organism evidence="2 3">
    <name type="scientific">Haloquadratum walsbyi J07HQW1</name>
    <dbReference type="NCBI Taxonomy" id="1238424"/>
    <lineage>
        <taxon>Archaea</taxon>
        <taxon>Methanobacteriati</taxon>
        <taxon>Methanobacteriota</taxon>
        <taxon>Stenosarchaea group</taxon>
        <taxon>Halobacteria</taxon>
        <taxon>Halobacteriales</taxon>
        <taxon>Haloferacaceae</taxon>
        <taxon>Haloquadratum</taxon>
    </lineage>
</organism>
<gene>
    <name evidence="2" type="ORF">J07HQW1_00113</name>
</gene>
<dbReference type="EMBL" id="KE356560">
    <property type="protein sequence ID" value="ERG90100.1"/>
    <property type="molecule type" value="Genomic_DNA"/>
</dbReference>
<feature type="transmembrane region" description="Helical" evidence="1">
    <location>
        <begin position="231"/>
        <end position="256"/>
    </location>
</feature>
<accession>U1N0V7</accession>
<evidence type="ECO:0000313" key="3">
    <source>
        <dbReference type="Proteomes" id="UP000030649"/>
    </source>
</evidence>
<dbReference type="AlphaFoldDB" id="U1N0V7"/>
<protein>
    <submittedName>
        <fullName evidence="2">Uncharacterized protein</fullName>
    </submittedName>
</protein>